<reference evidence="2" key="1">
    <citation type="submission" date="2020-08" db="EMBL/GenBank/DDBJ databases">
        <title>Genome public.</title>
        <authorList>
            <person name="Liu C."/>
            <person name="Sun Q."/>
        </authorList>
    </citation>
    <scope>NUCLEOTIDE SEQUENCE</scope>
    <source>
        <strain evidence="2">BX12</strain>
    </source>
</reference>
<evidence type="ECO:0000256" key="1">
    <source>
        <dbReference type="SAM" id="Phobius"/>
    </source>
</evidence>
<dbReference type="AlphaFoldDB" id="A0A923NQG9"/>
<organism evidence="2 3">
    <name type="scientific">Zhenpiania hominis</name>
    <dbReference type="NCBI Taxonomy" id="2763644"/>
    <lineage>
        <taxon>Bacteria</taxon>
        <taxon>Bacillati</taxon>
        <taxon>Bacillota</taxon>
        <taxon>Clostridia</taxon>
        <taxon>Peptostreptococcales</taxon>
        <taxon>Anaerovoracaceae</taxon>
        <taxon>Zhenpiania</taxon>
    </lineage>
</organism>
<keyword evidence="1" id="KW-0472">Membrane</keyword>
<gene>
    <name evidence="2" type="ORF">H9L42_16320</name>
</gene>
<keyword evidence="3" id="KW-1185">Reference proteome</keyword>
<keyword evidence="1" id="KW-0812">Transmembrane</keyword>
<dbReference type="EMBL" id="JACRYT010000037">
    <property type="protein sequence ID" value="MBC6681377.1"/>
    <property type="molecule type" value="Genomic_DNA"/>
</dbReference>
<feature type="transmembrane region" description="Helical" evidence="1">
    <location>
        <begin position="20"/>
        <end position="44"/>
    </location>
</feature>
<proteinExistence type="predicted"/>
<comment type="caution">
    <text evidence="2">The sequence shown here is derived from an EMBL/GenBank/DDBJ whole genome shotgun (WGS) entry which is preliminary data.</text>
</comment>
<evidence type="ECO:0000313" key="3">
    <source>
        <dbReference type="Proteomes" id="UP000602647"/>
    </source>
</evidence>
<feature type="transmembrane region" description="Helical" evidence="1">
    <location>
        <begin position="65"/>
        <end position="90"/>
    </location>
</feature>
<name>A0A923NQG9_9FIRM</name>
<protein>
    <submittedName>
        <fullName evidence="2">Uncharacterized protein</fullName>
    </submittedName>
</protein>
<evidence type="ECO:0000313" key="2">
    <source>
        <dbReference type="EMBL" id="MBC6681377.1"/>
    </source>
</evidence>
<dbReference type="RefSeq" id="WP_187304469.1">
    <property type="nucleotide sequence ID" value="NZ_JACRYT010000037.1"/>
</dbReference>
<dbReference type="Proteomes" id="UP000602647">
    <property type="component" value="Unassembled WGS sequence"/>
</dbReference>
<accession>A0A923NQG9</accession>
<keyword evidence="1" id="KW-1133">Transmembrane helix</keyword>
<sequence>MVDWWNGLGDAGQKTAVKIAGFVAAIGPVFMAVGKLSGGFGNLIKDSGKLGSAIFKLTNGTKGFGAFKTIMTGPVGIALAGIATAALLIYKNWDKIGPIVKKAVDRFKEFGHNIKVLLGPEIETIKRIGSVVMDVFGGAFQAAFSIAGNLITNFFNFAGGMFNAFMTTLEGVIEFIKGVFTGNWKQAWEGVKSIFRGIWEGFSSIVKAPLNAVIGVLNGFIDGVNGFIDGLPGAVKSGIEGLFGSYHIPTIPQLAKGTDNWRGGIAQVHERGGEIIDLPRGTRVYPHDESIQMARAEGEKTINITIPKLADYFVVREEADMKRIVDYLAERLEKTSLNMA</sequence>